<dbReference type="EMBL" id="BLLF01000012">
    <property type="protein sequence ID" value="GFH05889.1"/>
    <property type="molecule type" value="Genomic_DNA"/>
</dbReference>
<feature type="domain" description="GAD" evidence="6">
    <location>
        <begin position="32"/>
        <end position="88"/>
    </location>
</feature>
<dbReference type="GO" id="GO:0005737">
    <property type="term" value="C:cytoplasm"/>
    <property type="evidence" value="ECO:0007669"/>
    <property type="project" value="InterPro"/>
</dbReference>
<sequence>MERYGSDKPDLRYGLEHVDVSACVSGCTFKVFAAAVADGGCVKAIRVPGGQRISNSRIKPKGDIANEAVAAGAAGLAYVRVLEGGAIEAAKPIKEGLAPEQGAVEESRGGGEEGGRWKR</sequence>
<dbReference type="InterPro" id="IPR004115">
    <property type="entry name" value="GAD-like_sf"/>
</dbReference>
<gene>
    <name evidence="7" type="ORF">HaLaN_00428</name>
</gene>
<dbReference type="GO" id="GO:0005524">
    <property type="term" value="F:ATP binding"/>
    <property type="evidence" value="ECO:0007669"/>
    <property type="project" value="UniProtKB-KW"/>
</dbReference>
<dbReference type="GO" id="GO:0006412">
    <property type="term" value="P:translation"/>
    <property type="evidence" value="ECO:0007669"/>
    <property type="project" value="UniProtKB-KW"/>
</dbReference>
<feature type="non-terminal residue" evidence="7">
    <location>
        <position position="1"/>
    </location>
</feature>
<dbReference type="Gene3D" id="3.30.1360.30">
    <property type="entry name" value="GAD-like domain"/>
    <property type="match status" value="1"/>
</dbReference>
<protein>
    <submittedName>
        <fullName evidence="7">Aspartyl-tRNA synthetase</fullName>
    </submittedName>
</protein>
<feature type="compositionally biased region" description="Basic and acidic residues" evidence="5">
    <location>
        <begin position="105"/>
        <end position="119"/>
    </location>
</feature>
<name>A0A699YIZ4_HAELA</name>
<evidence type="ECO:0000256" key="2">
    <source>
        <dbReference type="ARBA" id="ARBA00022741"/>
    </source>
</evidence>
<dbReference type="Proteomes" id="UP000485058">
    <property type="component" value="Unassembled WGS sequence"/>
</dbReference>
<keyword evidence="1" id="KW-0436">Ligase</keyword>
<dbReference type="AlphaFoldDB" id="A0A699YIZ4"/>
<evidence type="ECO:0000256" key="3">
    <source>
        <dbReference type="ARBA" id="ARBA00022840"/>
    </source>
</evidence>
<evidence type="ECO:0000313" key="8">
    <source>
        <dbReference type="Proteomes" id="UP000485058"/>
    </source>
</evidence>
<evidence type="ECO:0000256" key="1">
    <source>
        <dbReference type="ARBA" id="ARBA00022598"/>
    </source>
</evidence>
<keyword evidence="7" id="KW-0030">Aminoacyl-tRNA synthetase</keyword>
<keyword evidence="4" id="KW-0648">Protein biosynthesis</keyword>
<dbReference type="SUPFAM" id="SSF55261">
    <property type="entry name" value="GAD domain-like"/>
    <property type="match status" value="1"/>
</dbReference>
<evidence type="ECO:0000259" key="6">
    <source>
        <dbReference type="Pfam" id="PF02938"/>
    </source>
</evidence>
<reference evidence="7 8" key="1">
    <citation type="submission" date="2020-02" db="EMBL/GenBank/DDBJ databases">
        <title>Draft genome sequence of Haematococcus lacustris strain NIES-144.</title>
        <authorList>
            <person name="Morimoto D."/>
            <person name="Nakagawa S."/>
            <person name="Yoshida T."/>
            <person name="Sawayama S."/>
        </authorList>
    </citation>
    <scope>NUCLEOTIDE SEQUENCE [LARGE SCALE GENOMIC DNA]</scope>
    <source>
        <strain evidence="7 8">NIES-144</strain>
    </source>
</reference>
<evidence type="ECO:0000313" key="7">
    <source>
        <dbReference type="EMBL" id="GFH05889.1"/>
    </source>
</evidence>
<proteinExistence type="predicted"/>
<keyword evidence="8" id="KW-1185">Reference proteome</keyword>
<dbReference type="InterPro" id="IPR029351">
    <property type="entry name" value="GAD_dom"/>
</dbReference>
<evidence type="ECO:0000256" key="5">
    <source>
        <dbReference type="SAM" id="MobiDB-lite"/>
    </source>
</evidence>
<evidence type="ECO:0000256" key="4">
    <source>
        <dbReference type="ARBA" id="ARBA00022917"/>
    </source>
</evidence>
<comment type="caution">
    <text evidence="7">The sequence shown here is derived from an EMBL/GenBank/DDBJ whole genome shotgun (WGS) entry which is preliminary data.</text>
</comment>
<dbReference type="GO" id="GO:0004812">
    <property type="term" value="F:aminoacyl-tRNA ligase activity"/>
    <property type="evidence" value="ECO:0007669"/>
    <property type="project" value="UniProtKB-KW"/>
</dbReference>
<dbReference type="Pfam" id="PF02938">
    <property type="entry name" value="GAD"/>
    <property type="match status" value="1"/>
</dbReference>
<keyword evidence="3" id="KW-0067">ATP-binding</keyword>
<feature type="non-terminal residue" evidence="7">
    <location>
        <position position="119"/>
    </location>
</feature>
<accession>A0A699YIZ4</accession>
<keyword evidence="2" id="KW-0547">Nucleotide-binding</keyword>
<feature type="region of interest" description="Disordered" evidence="5">
    <location>
        <begin position="97"/>
        <end position="119"/>
    </location>
</feature>
<organism evidence="7 8">
    <name type="scientific">Haematococcus lacustris</name>
    <name type="common">Green alga</name>
    <name type="synonym">Haematococcus pluvialis</name>
    <dbReference type="NCBI Taxonomy" id="44745"/>
    <lineage>
        <taxon>Eukaryota</taxon>
        <taxon>Viridiplantae</taxon>
        <taxon>Chlorophyta</taxon>
        <taxon>core chlorophytes</taxon>
        <taxon>Chlorophyceae</taxon>
        <taxon>CS clade</taxon>
        <taxon>Chlamydomonadales</taxon>
        <taxon>Haematococcaceae</taxon>
        <taxon>Haematococcus</taxon>
    </lineage>
</organism>